<dbReference type="PROSITE" id="PS00141">
    <property type="entry name" value="ASP_PROTEASE"/>
    <property type="match status" value="1"/>
</dbReference>
<dbReference type="InterPro" id="IPR001995">
    <property type="entry name" value="Peptidase_A2_cat"/>
</dbReference>
<dbReference type="InterPro" id="IPR033882">
    <property type="entry name" value="DDI1_N"/>
</dbReference>
<evidence type="ECO:0000256" key="3">
    <source>
        <dbReference type="ARBA" id="ARBA00008874"/>
    </source>
</evidence>
<keyword evidence="15" id="KW-0378">Hydrolase</keyword>
<comment type="subcellular location">
    <subcellularLocation>
        <location evidence="2">Cytoplasm</location>
    </subcellularLocation>
</comment>
<feature type="compositionally biased region" description="Acidic residues" evidence="20">
    <location>
        <begin position="671"/>
        <end position="686"/>
    </location>
</feature>
<feature type="region of interest" description="Disordered" evidence="20">
    <location>
        <begin position="663"/>
        <end position="756"/>
    </location>
</feature>
<evidence type="ECO:0000256" key="12">
    <source>
        <dbReference type="ARBA" id="ARBA00022741"/>
    </source>
</evidence>
<dbReference type="SUPFAM" id="SSF46934">
    <property type="entry name" value="UBA-like"/>
    <property type="match status" value="1"/>
</dbReference>
<dbReference type="GO" id="GO:0004190">
    <property type="term" value="F:aspartic-type endopeptidase activity"/>
    <property type="evidence" value="ECO:0007669"/>
    <property type="project" value="UniProtKB-KW"/>
</dbReference>
<feature type="region of interest" description="Disordered" evidence="20">
    <location>
        <begin position="339"/>
        <end position="365"/>
    </location>
</feature>
<dbReference type="PANTHER" id="PTHR48012">
    <property type="entry name" value="STERILE20-LIKE KINASE, ISOFORM B-RELATED"/>
    <property type="match status" value="1"/>
</dbReference>
<keyword evidence="11" id="KW-0808">Transferase</keyword>
<dbReference type="Gene3D" id="1.10.8.10">
    <property type="entry name" value="DNA helicase RuvA subunit, C-terminal domain"/>
    <property type="match status" value="1"/>
</dbReference>
<feature type="domain" description="Protein kinase" evidence="21">
    <location>
        <begin position="391"/>
        <end position="641"/>
    </location>
</feature>
<dbReference type="SUPFAM" id="SSF101238">
    <property type="entry name" value="XPC-binding domain"/>
    <property type="match status" value="1"/>
</dbReference>
<evidence type="ECO:0000256" key="16">
    <source>
        <dbReference type="ARBA" id="ARBA00022840"/>
    </source>
</evidence>
<evidence type="ECO:0000259" key="23">
    <source>
        <dbReference type="PROSITE" id="PS50053"/>
    </source>
</evidence>
<accession>A0A8H7UAA1</accession>
<keyword evidence="26" id="KW-1185">Reference proteome</keyword>
<dbReference type="InterPro" id="IPR009060">
    <property type="entry name" value="UBA-like_sf"/>
</dbReference>
<comment type="subunit">
    <text evidence="5">Binds ubiquitin and polyubiquitinated proteins.</text>
</comment>
<dbReference type="InterPro" id="IPR021109">
    <property type="entry name" value="Peptidase_aspartic_dom_sf"/>
</dbReference>
<dbReference type="CDD" id="cd01796">
    <property type="entry name" value="Ubl_Ddi1_like"/>
    <property type="match status" value="1"/>
</dbReference>
<name>A0A8H7UAA1_MORIS</name>
<evidence type="ECO:0000256" key="15">
    <source>
        <dbReference type="ARBA" id="ARBA00022801"/>
    </source>
</evidence>
<evidence type="ECO:0000256" key="8">
    <source>
        <dbReference type="ARBA" id="ARBA00022490"/>
    </source>
</evidence>
<dbReference type="PROSITE" id="PS50030">
    <property type="entry name" value="UBA"/>
    <property type="match status" value="1"/>
</dbReference>
<dbReference type="EMBL" id="JAEPQZ010000011">
    <property type="protein sequence ID" value="KAG2175490.1"/>
    <property type="molecule type" value="Genomic_DNA"/>
</dbReference>
<dbReference type="Gene3D" id="2.40.70.10">
    <property type="entry name" value="Acid Proteases"/>
    <property type="match status" value="1"/>
</dbReference>
<dbReference type="InterPro" id="IPR011009">
    <property type="entry name" value="Kinase-like_dom_sf"/>
</dbReference>
<evidence type="ECO:0000256" key="7">
    <source>
        <dbReference type="ARBA" id="ARBA00021491"/>
    </source>
</evidence>
<dbReference type="Proteomes" id="UP000654370">
    <property type="component" value="Unassembled WGS sequence"/>
</dbReference>
<dbReference type="PROSITE" id="PS50175">
    <property type="entry name" value="ASP_PROT_RETROV"/>
    <property type="match status" value="1"/>
</dbReference>
<dbReference type="PROSITE" id="PS50011">
    <property type="entry name" value="PROTEIN_KINASE_DOM"/>
    <property type="match status" value="1"/>
</dbReference>
<dbReference type="AlphaFoldDB" id="A0A8H7UAA1"/>
<evidence type="ECO:0000259" key="24">
    <source>
        <dbReference type="PROSITE" id="PS50175"/>
    </source>
</evidence>
<reference evidence="25" key="1">
    <citation type="submission" date="2020-12" db="EMBL/GenBank/DDBJ databases">
        <title>Metabolic potential, ecology and presence of endohyphal bacteria is reflected in genomic diversity of Mucoromycotina.</title>
        <authorList>
            <person name="Muszewska A."/>
            <person name="Okrasinska A."/>
            <person name="Steczkiewicz K."/>
            <person name="Drgas O."/>
            <person name="Orlowska M."/>
            <person name="Perlinska-Lenart U."/>
            <person name="Aleksandrzak-Piekarczyk T."/>
            <person name="Szatraj K."/>
            <person name="Zielenkiewicz U."/>
            <person name="Pilsyk S."/>
            <person name="Malc E."/>
            <person name="Mieczkowski P."/>
            <person name="Kruszewska J.S."/>
            <person name="Biernat P."/>
            <person name="Pawlowska J."/>
        </authorList>
    </citation>
    <scope>NUCLEOTIDE SEQUENCE</scope>
    <source>
        <strain evidence="25">WA0000067209</strain>
    </source>
</reference>
<dbReference type="FunFam" id="1.10.510.10:FF:000499">
    <property type="entry name" value="Serine/threonine-protein kinase KIC1"/>
    <property type="match status" value="1"/>
</dbReference>
<feature type="domain" description="UBA" evidence="22">
    <location>
        <begin position="363"/>
        <end position="398"/>
    </location>
</feature>
<dbReference type="Gene3D" id="1.10.510.10">
    <property type="entry name" value="Transferase(Phosphotransferase) domain 1"/>
    <property type="match status" value="1"/>
</dbReference>
<dbReference type="InterPro" id="IPR000719">
    <property type="entry name" value="Prot_kinase_dom"/>
</dbReference>
<evidence type="ECO:0000313" key="25">
    <source>
        <dbReference type="EMBL" id="KAG2175490.1"/>
    </source>
</evidence>
<comment type="catalytic activity">
    <reaction evidence="17">
        <text>L-threonyl-[protein] + ATP = O-phospho-L-threonyl-[protein] + ADP + H(+)</text>
        <dbReference type="Rhea" id="RHEA:46608"/>
        <dbReference type="Rhea" id="RHEA-COMP:11060"/>
        <dbReference type="Rhea" id="RHEA-COMP:11605"/>
        <dbReference type="ChEBI" id="CHEBI:15378"/>
        <dbReference type="ChEBI" id="CHEBI:30013"/>
        <dbReference type="ChEBI" id="CHEBI:30616"/>
        <dbReference type="ChEBI" id="CHEBI:61977"/>
        <dbReference type="ChEBI" id="CHEBI:456216"/>
        <dbReference type="EC" id="2.7.11.1"/>
    </reaction>
</comment>
<proteinExistence type="inferred from homology"/>
<dbReference type="Pfam" id="PF09668">
    <property type="entry name" value="Asp_protease"/>
    <property type="match status" value="1"/>
</dbReference>
<dbReference type="SUPFAM" id="SSF50630">
    <property type="entry name" value="Acid proteases"/>
    <property type="match status" value="1"/>
</dbReference>
<feature type="compositionally biased region" description="Polar residues" evidence="20">
    <location>
        <begin position="741"/>
        <end position="756"/>
    </location>
</feature>
<dbReference type="InterPro" id="IPR046409">
    <property type="entry name" value="PDC10_dimerisation_sf"/>
</dbReference>
<evidence type="ECO:0000313" key="26">
    <source>
        <dbReference type="Proteomes" id="UP000654370"/>
    </source>
</evidence>
<keyword evidence="16" id="KW-0067">ATP-binding</keyword>
<feature type="domain" description="Peptidase A2" evidence="24">
    <location>
        <begin position="197"/>
        <end position="277"/>
    </location>
</feature>
<evidence type="ECO:0000256" key="20">
    <source>
        <dbReference type="SAM" id="MobiDB-lite"/>
    </source>
</evidence>
<organism evidence="25 26">
    <name type="scientific">Mortierella isabellina</name>
    <name type="common">Filamentous fungus</name>
    <name type="synonym">Umbelopsis isabellina</name>
    <dbReference type="NCBI Taxonomy" id="91625"/>
    <lineage>
        <taxon>Eukaryota</taxon>
        <taxon>Fungi</taxon>
        <taxon>Fungi incertae sedis</taxon>
        <taxon>Mucoromycota</taxon>
        <taxon>Mucoromycotina</taxon>
        <taxon>Umbelopsidomycetes</taxon>
        <taxon>Umbelopsidales</taxon>
        <taxon>Umbelopsidaceae</taxon>
        <taxon>Umbelopsis</taxon>
    </lineage>
</organism>
<dbReference type="SUPFAM" id="SSF56112">
    <property type="entry name" value="Protein kinase-like (PK-like)"/>
    <property type="match status" value="1"/>
</dbReference>
<dbReference type="GO" id="GO:0043161">
    <property type="term" value="P:proteasome-mediated ubiquitin-dependent protein catabolic process"/>
    <property type="evidence" value="ECO:0007669"/>
    <property type="project" value="InterPro"/>
</dbReference>
<dbReference type="GO" id="GO:0006289">
    <property type="term" value="P:nucleotide-excision repair"/>
    <property type="evidence" value="ECO:0007669"/>
    <property type="project" value="InterPro"/>
</dbReference>
<dbReference type="InterPro" id="IPR000626">
    <property type="entry name" value="Ubiquitin-like_dom"/>
</dbReference>
<keyword evidence="12" id="KW-0547">Nucleotide-binding</keyword>
<feature type="compositionally biased region" description="Low complexity" evidence="20">
    <location>
        <begin position="792"/>
        <end position="807"/>
    </location>
</feature>
<dbReference type="SMART" id="SM00213">
    <property type="entry name" value="UBQ"/>
    <property type="match status" value="1"/>
</dbReference>
<dbReference type="GO" id="GO:0004674">
    <property type="term" value="F:protein serine/threonine kinase activity"/>
    <property type="evidence" value="ECO:0007669"/>
    <property type="project" value="UniProtKB-KW"/>
</dbReference>
<dbReference type="Gene3D" id="3.10.20.90">
    <property type="entry name" value="Phosphatidylinositol 3-kinase Catalytic Subunit, Chain A, domain 1"/>
    <property type="match status" value="1"/>
</dbReference>
<feature type="domain" description="Ubiquitin-like" evidence="23">
    <location>
        <begin position="1"/>
        <end position="77"/>
    </location>
</feature>
<dbReference type="CDD" id="cd06609">
    <property type="entry name" value="STKc_MST3_like"/>
    <property type="match status" value="1"/>
</dbReference>
<keyword evidence="13" id="KW-0064">Aspartyl protease</keyword>
<comment type="similarity">
    <text evidence="3">Belongs to the protein kinase superfamily. STE Ser/Thr protein kinase family. STE20 subfamily.</text>
</comment>
<evidence type="ECO:0000256" key="2">
    <source>
        <dbReference type="ARBA" id="ARBA00004496"/>
    </source>
</evidence>
<dbReference type="GO" id="GO:0005737">
    <property type="term" value="C:cytoplasm"/>
    <property type="evidence" value="ECO:0007669"/>
    <property type="project" value="UniProtKB-SubCell"/>
</dbReference>
<dbReference type="SMART" id="SM00220">
    <property type="entry name" value="S_TKc"/>
    <property type="match status" value="1"/>
</dbReference>
<dbReference type="InterPro" id="IPR036353">
    <property type="entry name" value="XPC-bd_sf"/>
</dbReference>
<evidence type="ECO:0000256" key="5">
    <source>
        <dbReference type="ARBA" id="ARBA00011128"/>
    </source>
</evidence>
<evidence type="ECO:0000256" key="6">
    <source>
        <dbReference type="ARBA" id="ARBA00012513"/>
    </source>
</evidence>
<comment type="similarity">
    <text evidence="4">Belongs to the DDI1 family.</text>
</comment>
<dbReference type="InterPro" id="IPR001969">
    <property type="entry name" value="Aspartic_peptidase_AS"/>
</dbReference>
<evidence type="ECO:0000256" key="14">
    <source>
        <dbReference type="ARBA" id="ARBA00022777"/>
    </source>
</evidence>
<dbReference type="InterPro" id="IPR015940">
    <property type="entry name" value="UBA"/>
</dbReference>
<keyword evidence="8" id="KW-0963">Cytoplasm</keyword>
<evidence type="ECO:0000256" key="19">
    <source>
        <dbReference type="SAM" id="Coils"/>
    </source>
</evidence>
<dbReference type="OrthoDB" id="248923at2759"/>
<dbReference type="InterPro" id="IPR029071">
    <property type="entry name" value="Ubiquitin-like_domsf"/>
</dbReference>
<gene>
    <name evidence="25" type="ORF">INT43_001137</name>
</gene>
<dbReference type="PANTHER" id="PTHR48012:SF10">
    <property type="entry name" value="FI20177P1"/>
    <property type="match status" value="1"/>
</dbReference>
<dbReference type="Pfam" id="PF00240">
    <property type="entry name" value="ubiquitin"/>
    <property type="match status" value="1"/>
</dbReference>
<evidence type="ECO:0000259" key="22">
    <source>
        <dbReference type="PROSITE" id="PS50030"/>
    </source>
</evidence>
<keyword evidence="14" id="KW-0418">Kinase</keyword>
<dbReference type="EC" id="2.7.11.1" evidence="6"/>
<evidence type="ECO:0000256" key="11">
    <source>
        <dbReference type="ARBA" id="ARBA00022679"/>
    </source>
</evidence>
<evidence type="ECO:0000256" key="4">
    <source>
        <dbReference type="ARBA" id="ARBA00009136"/>
    </source>
</evidence>
<comment type="catalytic activity">
    <reaction evidence="18">
        <text>L-seryl-[protein] + ATP = O-phospho-L-seryl-[protein] + ADP + H(+)</text>
        <dbReference type="Rhea" id="RHEA:17989"/>
        <dbReference type="Rhea" id="RHEA-COMP:9863"/>
        <dbReference type="Rhea" id="RHEA-COMP:11604"/>
        <dbReference type="ChEBI" id="CHEBI:15378"/>
        <dbReference type="ChEBI" id="CHEBI:29999"/>
        <dbReference type="ChEBI" id="CHEBI:30616"/>
        <dbReference type="ChEBI" id="CHEBI:83421"/>
        <dbReference type="ChEBI" id="CHEBI:456216"/>
        <dbReference type="EC" id="2.7.11.1"/>
    </reaction>
</comment>
<protein>
    <recommendedName>
        <fullName evidence="7">DNA damage-inducible protein 1</fullName>
        <ecNumber evidence="6">2.7.11.1</ecNumber>
    </recommendedName>
</protein>
<sequence length="870" mass="96310">MRISVTTDEGDLYNLEIDSQMEIENLKALLEAETNTPSSDQVLLYHGNELKDPQKTLQQYGIGEDDIILLRRNAPAGSSNPNFDMMRQHVLRDPRLLQQLANTNPDLAQAAMNDPERFNMMVQQIEQSRRQAETQKSAQIAALNDDPFDIEAQKRIEEAIRQENIAANLEAAMEYNPESFARVTRLYINVEINGKSLVALVDSGAQSTVISPETAQLCGLDRLLDTRFSGIAKGVGTAKILGRIHSAQMKLSKDFFLACSFIVVEGKGSELLFGLDMLRKHQGCIDLRKNALTFEDIDIPFLQEHELPEKQRLIELHGGADDETPAEARIAGPVANANASKYGESSQSQPQPQPSAATSSSSKYSENDIATLTNLGVSRQEAIHALDMAGGNCEIAASKGSFGEVFKGIDRRTNRPVAIKIIDLENAEDEIDDIQQEIAILSQLDSQYVTKYYGSHLKGSNLWIIMEYCSGGSCSDLMKAGNIREEYIAIILRELLRGLDYLHTEGKLHRDIKAANVLLSSGGDVKLADFGVSGQLTASLTKKNTFVGTPFWMAPEVIKQSGYDHKADIWSLGITAIELAKGEPPYADMHPMKVLFLIPKSQPPVLEGPYSKHFRDFINVCLQKDSTRRPTARELLKHRFIKGAKKVSYLTELIEAHERWLHMGNGKDSDSSDNEENADEPDDEGWDFGTVRQPATVQPPHKAQAFGLKQTSSTTGLSHLQHSSSMQNMQYGQPTPRPAGNRQSQPGMKQSNSSVNQITGGIQRLNSRYSMDDYGQDTVRAKDSSNDVPRPSVLSNSISSSNSSASMKSEAIFHDTVTSIISQLRKNSRSQRGQAALENLVHAFDLVEREQPGSTQTLVEETIRQLHTER</sequence>
<dbReference type="Gene3D" id="1.10.12.70">
    <property type="match status" value="1"/>
</dbReference>
<feature type="compositionally biased region" description="Polar residues" evidence="20">
    <location>
        <begin position="709"/>
        <end position="733"/>
    </location>
</feature>
<dbReference type="InterPro" id="IPR050629">
    <property type="entry name" value="STE20/SPS1-PAK"/>
</dbReference>
<dbReference type="CDD" id="cd05479">
    <property type="entry name" value="RP_DDI"/>
    <property type="match status" value="1"/>
</dbReference>
<dbReference type="Pfam" id="PF00069">
    <property type="entry name" value="Pkinase"/>
    <property type="match status" value="1"/>
</dbReference>
<dbReference type="InterPro" id="IPR019103">
    <property type="entry name" value="Peptidase_aspartic_DDI1-type"/>
</dbReference>
<evidence type="ECO:0000256" key="18">
    <source>
        <dbReference type="ARBA" id="ARBA00048679"/>
    </source>
</evidence>
<feature type="compositionally biased region" description="Low complexity" evidence="20">
    <location>
        <begin position="345"/>
        <end position="362"/>
    </location>
</feature>
<feature type="region of interest" description="Disordered" evidence="20">
    <location>
        <begin position="777"/>
        <end position="807"/>
    </location>
</feature>
<dbReference type="PROSITE" id="PS50053">
    <property type="entry name" value="UBIQUITIN_2"/>
    <property type="match status" value="1"/>
</dbReference>
<feature type="coiled-coil region" evidence="19">
    <location>
        <begin position="417"/>
        <end position="444"/>
    </location>
</feature>
<dbReference type="GO" id="GO:0005524">
    <property type="term" value="F:ATP binding"/>
    <property type="evidence" value="ECO:0007669"/>
    <property type="project" value="UniProtKB-KW"/>
</dbReference>
<evidence type="ECO:0000256" key="13">
    <source>
        <dbReference type="ARBA" id="ARBA00022750"/>
    </source>
</evidence>
<comment type="caution">
    <text evidence="25">The sequence shown here is derived from an EMBL/GenBank/DDBJ whole genome shotgun (WGS) entry which is preliminary data.</text>
</comment>
<keyword evidence="19" id="KW-0175">Coiled coil</keyword>
<evidence type="ECO:0000259" key="21">
    <source>
        <dbReference type="PROSITE" id="PS50011"/>
    </source>
</evidence>
<keyword evidence="9" id="KW-0723">Serine/threonine-protein kinase</keyword>
<comment type="function">
    <text evidence="1">Probable aspartic protease. May be involved in the regulation of exocytosis. Acts as a linker between the 19S proteasome and polyubiquitinated proteins via UBA domain interactions with ubiquitin for their subsequent degradation. Required for S-phase checkpoint control.</text>
</comment>
<evidence type="ECO:0000256" key="9">
    <source>
        <dbReference type="ARBA" id="ARBA00022527"/>
    </source>
</evidence>
<keyword evidence="10" id="KW-0645">Protease</keyword>
<evidence type="ECO:0000256" key="17">
    <source>
        <dbReference type="ARBA" id="ARBA00047899"/>
    </source>
</evidence>
<dbReference type="SUPFAM" id="SSF54236">
    <property type="entry name" value="Ubiquitin-like"/>
    <property type="match status" value="1"/>
</dbReference>
<evidence type="ECO:0000256" key="1">
    <source>
        <dbReference type="ARBA" id="ARBA00003231"/>
    </source>
</evidence>
<evidence type="ECO:0000256" key="10">
    <source>
        <dbReference type="ARBA" id="ARBA00022670"/>
    </source>
</evidence>
<dbReference type="GO" id="GO:0003684">
    <property type="term" value="F:damaged DNA binding"/>
    <property type="evidence" value="ECO:0007669"/>
    <property type="project" value="InterPro"/>
</dbReference>